<protein>
    <submittedName>
        <fullName evidence="1">Putative bacterial lipoprotein (DUF799)</fullName>
    </submittedName>
</protein>
<accession>D0W1D9</accession>
<name>D0W1D9_NEICI</name>
<reference evidence="1 2" key="1">
    <citation type="submission" date="2009-10" db="EMBL/GenBank/DDBJ databases">
        <authorList>
            <person name="Weinstock G."/>
            <person name="Sodergren E."/>
            <person name="Clifton S."/>
            <person name="Fulton L."/>
            <person name="Fulton B."/>
            <person name="Courtney L."/>
            <person name="Fronick C."/>
            <person name="Harrison M."/>
            <person name="Strong C."/>
            <person name="Farmer C."/>
            <person name="Delahaunty K."/>
            <person name="Markovic C."/>
            <person name="Hall O."/>
            <person name="Minx P."/>
            <person name="Tomlinson C."/>
            <person name="Mitreva M."/>
            <person name="Nelson J."/>
            <person name="Hou S."/>
            <person name="Wollam A."/>
            <person name="Pepin K.H."/>
            <person name="Johnson M."/>
            <person name="Bhonagiri V."/>
            <person name="Nash W.E."/>
            <person name="Warren W."/>
            <person name="Chinwalla A."/>
            <person name="Mardis E.R."/>
            <person name="Wilson R.K."/>
        </authorList>
    </citation>
    <scope>NUCLEOTIDE SEQUENCE [LARGE SCALE GENOMIC DNA]</scope>
    <source>
        <strain evidence="1 2">ATCC 14685</strain>
    </source>
</reference>
<dbReference type="Proteomes" id="UP000003294">
    <property type="component" value="Unassembled WGS sequence"/>
</dbReference>
<dbReference type="eggNOG" id="COG4380">
    <property type="taxonomic scope" value="Bacteria"/>
</dbReference>
<dbReference type="Pfam" id="PF05643">
    <property type="entry name" value="GNA1162-like"/>
    <property type="match status" value="1"/>
</dbReference>
<dbReference type="Gene3D" id="3.40.50.10610">
    <property type="entry name" value="ABC-type transport auxiliary lipoprotein component"/>
    <property type="match status" value="1"/>
</dbReference>
<gene>
    <name evidence="1" type="ORF">NEICINOT_03459</name>
</gene>
<dbReference type="AlphaFoldDB" id="D0W1D9"/>
<comment type="caution">
    <text evidence="1">The sequence shown here is derived from an EMBL/GenBank/DDBJ whole genome shotgun (WGS) entry which is preliminary data.</text>
</comment>
<keyword evidence="1" id="KW-0449">Lipoprotein</keyword>
<evidence type="ECO:0000313" key="1">
    <source>
        <dbReference type="EMBL" id="EEZ72527.1"/>
    </source>
</evidence>
<organism evidence="1 2">
    <name type="scientific">Neisseria cinerea ATCC 14685</name>
    <dbReference type="NCBI Taxonomy" id="546262"/>
    <lineage>
        <taxon>Bacteria</taxon>
        <taxon>Pseudomonadati</taxon>
        <taxon>Pseudomonadota</taxon>
        <taxon>Betaproteobacteria</taxon>
        <taxon>Neisseriales</taxon>
        <taxon>Neisseriaceae</taxon>
        <taxon>Neisseria</taxon>
    </lineage>
</organism>
<sequence length="216" mass="23272">MMKQWILGLTAVLTLSACQVQKVPDFDYSAFKESKPASILVVPPLNESPDVNATWGMLTSTALPLSEAGYYVFPVAVAEQTFKQNGLTNAADIHAVRPEKLHEIFGNDAVLYITVTEYGTSYQILDSVTSVSAKARLVDSRNGKELWSGTANIREGSNNGNSGLLGALVGAIVNQIANSLTDRGYKVSKTAAYSLLSPYTHNGILKGPRFVETQSK</sequence>
<proteinExistence type="predicted"/>
<dbReference type="EMBL" id="ACDY02000002">
    <property type="protein sequence ID" value="EEZ72527.1"/>
    <property type="molecule type" value="Genomic_DNA"/>
</dbReference>
<dbReference type="STRING" id="546262.NEICINOT_03459"/>
<dbReference type="InterPro" id="IPR008517">
    <property type="entry name" value="GNA1162-like"/>
</dbReference>
<dbReference type="PROSITE" id="PS51257">
    <property type="entry name" value="PROKAR_LIPOPROTEIN"/>
    <property type="match status" value="1"/>
</dbReference>
<evidence type="ECO:0000313" key="2">
    <source>
        <dbReference type="Proteomes" id="UP000003294"/>
    </source>
</evidence>